<accession>W1P2A8</accession>
<dbReference type="HOGENOM" id="CLU_3038492_0_0_1"/>
<name>W1P2A8_AMBTC</name>
<dbReference type="EMBL" id="KI394743">
    <property type="protein sequence ID" value="ERN01759.1"/>
    <property type="molecule type" value="Genomic_DNA"/>
</dbReference>
<dbReference type="AlphaFoldDB" id="W1P2A8"/>
<feature type="non-terminal residue" evidence="1">
    <location>
        <position position="55"/>
    </location>
</feature>
<dbReference type="Gramene" id="ERN01759">
    <property type="protein sequence ID" value="ERN01759"/>
    <property type="gene ID" value="AMTR_s00097p00144350"/>
</dbReference>
<evidence type="ECO:0000313" key="2">
    <source>
        <dbReference type="Proteomes" id="UP000017836"/>
    </source>
</evidence>
<organism evidence="1 2">
    <name type="scientific">Amborella trichopoda</name>
    <dbReference type="NCBI Taxonomy" id="13333"/>
    <lineage>
        <taxon>Eukaryota</taxon>
        <taxon>Viridiplantae</taxon>
        <taxon>Streptophyta</taxon>
        <taxon>Embryophyta</taxon>
        <taxon>Tracheophyta</taxon>
        <taxon>Spermatophyta</taxon>
        <taxon>Magnoliopsida</taxon>
        <taxon>Amborellales</taxon>
        <taxon>Amborellaceae</taxon>
        <taxon>Amborella</taxon>
    </lineage>
</organism>
<sequence length="55" mass="6094">MISMFWYANALPFNPASSYFYPQMITFIDEAGPGVRDPTAKELAGPCLEAIVHDV</sequence>
<keyword evidence="2" id="KW-1185">Reference proteome</keyword>
<reference evidence="2" key="1">
    <citation type="journal article" date="2013" name="Science">
        <title>The Amborella genome and the evolution of flowering plants.</title>
        <authorList>
            <consortium name="Amborella Genome Project"/>
        </authorList>
    </citation>
    <scope>NUCLEOTIDE SEQUENCE [LARGE SCALE GENOMIC DNA]</scope>
</reference>
<evidence type="ECO:0000313" key="1">
    <source>
        <dbReference type="EMBL" id="ERN01759.1"/>
    </source>
</evidence>
<dbReference type="Proteomes" id="UP000017836">
    <property type="component" value="Unassembled WGS sequence"/>
</dbReference>
<proteinExistence type="predicted"/>
<protein>
    <submittedName>
        <fullName evidence="1">Uncharacterized protein</fullName>
    </submittedName>
</protein>
<gene>
    <name evidence="1" type="ORF">AMTR_s00097p00144350</name>
</gene>